<dbReference type="SMART" id="SM00871">
    <property type="entry name" value="AraC_E_bind"/>
    <property type="match status" value="1"/>
</dbReference>
<dbReference type="OrthoDB" id="2608213at2"/>
<dbReference type="AlphaFoldDB" id="A0A3Q9IBK7"/>
<dbReference type="SUPFAM" id="SSF55136">
    <property type="entry name" value="Probable bacterial effector-binding domain"/>
    <property type="match status" value="1"/>
</dbReference>
<dbReference type="InterPro" id="IPR011256">
    <property type="entry name" value="Reg_factor_effector_dom_sf"/>
</dbReference>
<evidence type="ECO:0000313" key="3">
    <source>
        <dbReference type="Proteomes" id="UP000270678"/>
    </source>
</evidence>
<reference evidence="3" key="1">
    <citation type="submission" date="2018-12" db="EMBL/GenBank/DDBJ databases">
        <title>Complete genome sequence of Paenibacillus sp. MBLB1234.</title>
        <authorList>
            <person name="Nam Y.-D."/>
            <person name="Kang J."/>
            <person name="Chung W.-H."/>
            <person name="Park Y.S."/>
        </authorList>
    </citation>
    <scope>NUCLEOTIDE SEQUENCE [LARGE SCALE GENOMIC DNA]</scope>
    <source>
        <strain evidence="3">MBLB1234</strain>
    </source>
</reference>
<dbReference type="Gene3D" id="3.20.80.10">
    <property type="entry name" value="Regulatory factor, effector binding domain"/>
    <property type="match status" value="1"/>
</dbReference>
<dbReference type="InterPro" id="IPR029442">
    <property type="entry name" value="GyrI-like"/>
</dbReference>
<organism evidence="2 3">
    <name type="scientific">Paenibacillus lutimineralis</name>
    <dbReference type="NCBI Taxonomy" id="2707005"/>
    <lineage>
        <taxon>Bacteria</taxon>
        <taxon>Bacillati</taxon>
        <taxon>Bacillota</taxon>
        <taxon>Bacilli</taxon>
        <taxon>Bacillales</taxon>
        <taxon>Paenibacillaceae</taxon>
        <taxon>Paenibacillus</taxon>
    </lineage>
</organism>
<name>A0A3Q9IBK7_9BACL</name>
<dbReference type="RefSeq" id="WP_126999141.1">
    <property type="nucleotide sequence ID" value="NZ_CP034346.1"/>
</dbReference>
<accession>A0A3Q9IBK7</accession>
<dbReference type="Proteomes" id="UP000270678">
    <property type="component" value="Chromosome"/>
</dbReference>
<feature type="domain" description="AraC effector-binding" evidence="1">
    <location>
        <begin position="1"/>
        <end position="158"/>
    </location>
</feature>
<protein>
    <submittedName>
        <fullName evidence="2">AraC family transcriptional regulator</fullName>
    </submittedName>
</protein>
<dbReference type="InterPro" id="IPR010499">
    <property type="entry name" value="AraC_E-bd"/>
</dbReference>
<dbReference type="KEGG" id="plut:EI981_14140"/>
<evidence type="ECO:0000313" key="2">
    <source>
        <dbReference type="EMBL" id="AZS15479.1"/>
    </source>
</evidence>
<gene>
    <name evidence="2" type="ORF">EI981_14140</name>
</gene>
<keyword evidence="3" id="KW-1185">Reference proteome</keyword>
<sequence length="160" mass="18584">MEIEIVQTSNISAFVGVRASANMSNLGESIGRAFEELIRRRNEIKNIKNPNVTYGISPPNYKGNTGTIDFYCCFEVEPLESLPHGMLHIHLLPRIFSVTHYRGQASKTETAYDYTTKWMNENGYVYDDISYYFERYDEKTMIESDDERNEIKIFCPVKKI</sequence>
<evidence type="ECO:0000259" key="1">
    <source>
        <dbReference type="SMART" id="SM00871"/>
    </source>
</evidence>
<dbReference type="Pfam" id="PF06445">
    <property type="entry name" value="GyrI-like"/>
    <property type="match status" value="1"/>
</dbReference>
<proteinExistence type="predicted"/>
<dbReference type="EMBL" id="CP034346">
    <property type="protein sequence ID" value="AZS15479.1"/>
    <property type="molecule type" value="Genomic_DNA"/>
</dbReference>